<dbReference type="AlphaFoldDB" id="A0A939DUU8"/>
<evidence type="ECO:0000259" key="3">
    <source>
        <dbReference type="Pfam" id="PF02397"/>
    </source>
</evidence>
<feature type="transmembrane region" description="Helical" evidence="2">
    <location>
        <begin position="25"/>
        <end position="50"/>
    </location>
</feature>
<evidence type="ECO:0000256" key="1">
    <source>
        <dbReference type="ARBA" id="ARBA00006464"/>
    </source>
</evidence>
<protein>
    <submittedName>
        <fullName evidence="4">Sugar transferase</fullName>
    </submittedName>
</protein>
<gene>
    <name evidence="4" type="ORF">JF543_05200</name>
</gene>
<keyword evidence="4" id="KW-0808">Transferase</keyword>
<comment type="similarity">
    <text evidence="1">Belongs to the bacterial sugar transferase family.</text>
</comment>
<keyword evidence="2" id="KW-1133">Transmembrane helix</keyword>
<evidence type="ECO:0000256" key="2">
    <source>
        <dbReference type="SAM" id="Phobius"/>
    </source>
</evidence>
<dbReference type="GO" id="GO:0016780">
    <property type="term" value="F:phosphotransferase activity, for other substituted phosphate groups"/>
    <property type="evidence" value="ECO:0007669"/>
    <property type="project" value="TreeGrafter"/>
</dbReference>
<organism evidence="4 5">
    <name type="scientific">Microbacterium esteraromaticum</name>
    <dbReference type="NCBI Taxonomy" id="57043"/>
    <lineage>
        <taxon>Bacteria</taxon>
        <taxon>Bacillati</taxon>
        <taxon>Actinomycetota</taxon>
        <taxon>Actinomycetes</taxon>
        <taxon>Micrococcales</taxon>
        <taxon>Microbacteriaceae</taxon>
        <taxon>Microbacterium</taxon>
    </lineage>
</organism>
<dbReference type="InterPro" id="IPR003362">
    <property type="entry name" value="Bact_transf"/>
</dbReference>
<evidence type="ECO:0000313" key="5">
    <source>
        <dbReference type="Proteomes" id="UP000664385"/>
    </source>
</evidence>
<feature type="domain" description="Bacterial sugar transferase" evidence="3">
    <location>
        <begin position="20"/>
        <end position="193"/>
    </location>
</feature>
<evidence type="ECO:0000313" key="4">
    <source>
        <dbReference type="EMBL" id="MBN8205351.1"/>
    </source>
</evidence>
<accession>A0A939DUU8</accession>
<reference evidence="4" key="1">
    <citation type="submission" date="2020-12" db="EMBL/GenBank/DDBJ databases">
        <title>PHA producing bacteria isolated from mangrove.</title>
        <authorList>
            <person name="Zheng W."/>
            <person name="Yu S."/>
            <person name="Huang Y."/>
        </authorList>
    </citation>
    <scope>NUCLEOTIDE SEQUENCE</scope>
    <source>
        <strain evidence="4">GN8-5</strain>
    </source>
</reference>
<comment type="caution">
    <text evidence="4">The sequence shown here is derived from an EMBL/GenBank/DDBJ whole genome shotgun (WGS) entry which is preliminary data.</text>
</comment>
<sequence length="214" mass="23670">MTSWRGGDVADRSRPYDALKRVLDAVSATVALIVLSPIMLIVAALVAANLGRPVLFSQERPGKDERIFTLRKFRSMRDLDEAKGLVTDEQRLTRFGKALRSTSLDELPSLWNVLRGDMSVVGPRPLLTSYLPLYSPEQARRHEVRSGITGLAQASGRNALTWEDKFVLDVRYVDSRSFALDARILFDTVKSVVSREGVSAEGQATMSKFEGNAG</sequence>
<dbReference type="Proteomes" id="UP000664385">
    <property type="component" value="Unassembled WGS sequence"/>
</dbReference>
<keyword evidence="2" id="KW-0812">Transmembrane</keyword>
<dbReference type="PANTHER" id="PTHR30576:SF8">
    <property type="entry name" value="UNDECAPRENYL-PHOSPHATE GALACTOSE PHOSPHOTRANSFERASE"/>
    <property type="match status" value="1"/>
</dbReference>
<dbReference type="EMBL" id="JAEMWU010000001">
    <property type="protein sequence ID" value="MBN8205351.1"/>
    <property type="molecule type" value="Genomic_DNA"/>
</dbReference>
<proteinExistence type="inferred from homology"/>
<dbReference type="PANTHER" id="PTHR30576">
    <property type="entry name" value="COLANIC BIOSYNTHESIS UDP-GLUCOSE LIPID CARRIER TRANSFERASE"/>
    <property type="match status" value="1"/>
</dbReference>
<name>A0A939DUU8_9MICO</name>
<dbReference type="Pfam" id="PF02397">
    <property type="entry name" value="Bac_transf"/>
    <property type="match status" value="1"/>
</dbReference>
<keyword evidence="2" id="KW-0472">Membrane</keyword>